<dbReference type="EMBL" id="MU004242">
    <property type="protein sequence ID" value="KAF2664768.1"/>
    <property type="molecule type" value="Genomic_DNA"/>
</dbReference>
<accession>A0A6A6U0W9</accession>
<evidence type="ECO:0000256" key="1">
    <source>
        <dbReference type="SAM" id="MobiDB-lite"/>
    </source>
</evidence>
<evidence type="ECO:0000313" key="3">
    <source>
        <dbReference type="Proteomes" id="UP000799302"/>
    </source>
</evidence>
<feature type="region of interest" description="Disordered" evidence="1">
    <location>
        <begin position="142"/>
        <end position="172"/>
    </location>
</feature>
<organism evidence="2 3">
    <name type="scientific">Microthyrium microscopicum</name>
    <dbReference type="NCBI Taxonomy" id="703497"/>
    <lineage>
        <taxon>Eukaryota</taxon>
        <taxon>Fungi</taxon>
        <taxon>Dikarya</taxon>
        <taxon>Ascomycota</taxon>
        <taxon>Pezizomycotina</taxon>
        <taxon>Dothideomycetes</taxon>
        <taxon>Dothideomycetes incertae sedis</taxon>
        <taxon>Microthyriales</taxon>
        <taxon>Microthyriaceae</taxon>
        <taxon>Microthyrium</taxon>
    </lineage>
</organism>
<proteinExistence type="predicted"/>
<protein>
    <submittedName>
        <fullName evidence="2">Uncharacterized protein</fullName>
    </submittedName>
</protein>
<sequence>MFDSRWLHQIPGNSSARTESSTQPSAISGAQTGEVDDSYQLVSHGQDIQYTPWWYEEVQAMNLQDKSIQEIRTLILKHLGLFWIHERDILRMLDSISPKLHITGSPYLDKKKNLELKPLSKQRQARQQAEIKKKHLPGVKVLETRRKLSKGSNQATLPRRSRRIENVAKRKA</sequence>
<gene>
    <name evidence="2" type="ORF">BT63DRAFT_460259</name>
</gene>
<evidence type="ECO:0000313" key="2">
    <source>
        <dbReference type="EMBL" id="KAF2664768.1"/>
    </source>
</evidence>
<name>A0A6A6U0W9_9PEZI</name>
<feature type="region of interest" description="Disordered" evidence="1">
    <location>
        <begin position="11"/>
        <end position="30"/>
    </location>
</feature>
<dbReference type="Proteomes" id="UP000799302">
    <property type="component" value="Unassembled WGS sequence"/>
</dbReference>
<feature type="compositionally biased region" description="Basic and acidic residues" evidence="1">
    <location>
        <begin position="163"/>
        <end position="172"/>
    </location>
</feature>
<keyword evidence="3" id="KW-1185">Reference proteome</keyword>
<dbReference type="AlphaFoldDB" id="A0A6A6U0W9"/>
<reference evidence="2" key="1">
    <citation type="journal article" date="2020" name="Stud. Mycol.">
        <title>101 Dothideomycetes genomes: a test case for predicting lifestyles and emergence of pathogens.</title>
        <authorList>
            <person name="Haridas S."/>
            <person name="Albert R."/>
            <person name="Binder M."/>
            <person name="Bloem J."/>
            <person name="Labutti K."/>
            <person name="Salamov A."/>
            <person name="Andreopoulos B."/>
            <person name="Baker S."/>
            <person name="Barry K."/>
            <person name="Bills G."/>
            <person name="Bluhm B."/>
            <person name="Cannon C."/>
            <person name="Castanera R."/>
            <person name="Culley D."/>
            <person name="Daum C."/>
            <person name="Ezra D."/>
            <person name="Gonzalez J."/>
            <person name="Henrissat B."/>
            <person name="Kuo A."/>
            <person name="Liang C."/>
            <person name="Lipzen A."/>
            <person name="Lutzoni F."/>
            <person name="Magnuson J."/>
            <person name="Mondo S."/>
            <person name="Nolan M."/>
            <person name="Ohm R."/>
            <person name="Pangilinan J."/>
            <person name="Park H.-J."/>
            <person name="Ramirez L."/>
            <person name="Alfaro M."/>
            <person name="Sun H."/>
            <person name="Tritt A."/>
            <person name="Yoshinaga Y."/>
            <person name="Zwiers L.-H."/>
            <person name="Turgeon B."/>
            <person name="Goodwin S."/>
            <person name="Spatafora J."/>
            <person name="Crous P."/>
            <person name="Grigoriev I."/>
        </authorList>
    </citation>
    <scope>NUCLEOTIDE SEQUENCE</scope>
    <source>
        <strain evidence="2">CBS 115976</strain>
    </source>
</reference>